<evidence type="ECO:0000313" key="1">
    <source>
        <dbReference type="EMBL" id="EME62175.1"/>
    </source>
</evidence>
<evidence type="ECO:0000313" key="3">
    <source>
        <dbReference type="Proteomes" id="UP000011731"/>
    </source>
</evidence>
<dbReference type="EMBL" id="AOEX01000015">
    <property type="protein sequence ID" value="EME67195.1"/>
    <property type="molecule type" value="Genomic_DNA"/>
</dbReference>
<sequence>RRFLELFERDLAPRLRALA</sequence>
<evidence type="ECO:0000313" key="2">
    <source>
        <dbReference type="EMBL" id="EME67195.1"/>
    </source>
</evidence>
<name>M2YK72_9NOCA</name>
<dbReference type="EMBL" id="AOEX01000057">
    <property type="protein sequence ID" value="EME62175.1"/>
    <property type="molecule type" value="Genomic_DNA"/>
</dbReference>
<keyword evidence="3" id="KW-1185">Reference proteome</keyword>
<protein>
    <submittedName>
        <fullName evidence="1">Uncharacterized protein</fullName>
    </submittedName>
</protein>
<organism evidence="1 3">
    <name type="scientific">Rhodococcus ruber BKS 20-38</name>
    <dbReference type="NCBI Taxonomy" id="1278076"/>
    <lineage>
        <taxon>Bacteria</taxon>
        <taxon>Bacillati</taxon>
        <taxon>Actinomycetota</taxon>
        <taxon>Actinomycetes</taxon>
        <taxon>Mycobacteriales</taxon>
        <taxon>Nocardiaceae</taxon>
        <taxon>Rhodococcus</taxon>
    </lineage>
</organism>
<accession>M2YK72</accession>
<dbReference type="Proteomes" id="UP000011731">
    <property type="component" value="Unassembled WGS sequence"/>
</dbReference>
<dbReference type="AlphaFoldDB" id="M2YK72"/>
<reference evidence="1 3" key="1">
    <citation type="journal article" date="2013" name="Genome Announc.">
        <title>Draft Genome Sequence of Rhodococcus ruber Strain BKS 20-38.</title>
        <authorList>
            <person name="Bala M."/>
            <person name="Kumar S."/>
            <person name="Raghava G.P."/>
            <person name="Mayilraj S."/>
        </authorList>
    </citation>
    <scope>NUCLEOTIDE SEQUENCE [LARGE SCALE GENOMIC DNA]</scope>
    <source>
        <strain evidence="1 3">BKS 20-38</strain>
    </source>
</reference>
<feature type="non-terminal residue" evidence="1">
    <location>
        <position position="1"/>
    </location>
</feature>
<gene>
    <name evidence="2" type="ORF">G352_02367</name>
    <name evidence="1" type="ORF">G352_16504</name>
</gene>
<comment type="caution">
    <text evidence="1">The sequence shown here is derived from an EMBL/GenBank/DDBJ whole genome shotgun (WGS) entry which is preliminary data.</text>
</comment>
<proteinExistence type="predicted"/>